<evidence type="ECO:0000313" key="3">
    <source>
        <dbReference type="Proteomes" id="UP000316621"/>
    </source>
</evidence>
<evidence type="ECO:0000256" key="1">
    <source>
        <dbReference type="SAM" id="MobiDB-lite"/>
    </source>
</evidence>
<feature type="region of interest" description="Disordered" evidence="1">
    <location>
        <begin position="96"/>
        <end position="116"/>
    </location>
</feature>
<dbReference type="Gramene" id="RZC68840">
    <property type="protein sequence ID" value="RZC68840"/>
    <property type="gene ID" value="C5167_031968"/>
</dbReference>
<proteinExistence type="predicted"/>
<dbReference type="AlphaFoldDB" id="A0A4Y7K912"/>
<reference evidence="2 3" key="1">
    <citation type="journal article" date="2018" name="Science">
        <title>The opium poppy genome and morphinan production.</title>
        <authorList>
            <person name="Guo L."/>
            <person name="Winzer T."/>
            <person name="Yang X."/>
            <person name="Li Y."/>
            <person name="Ning Z."/>
            <person name="He Z."/>
            <person name="Teodor R."/>
            <person name="Lu Y."/>
            <person name="Bowser T.A."/>
            <person name="Graham I.A."/>
            <person name="Ye K."/>
        </authorList>
    </citation>
    <scope>NUCLEOTIDE SEQUENCE [LARGE SCALE GENOMIC DNA]</scope>
    <source>
        <strain evidence="3">cv. HN1</strain>
        <tissue evidence="2">Leaves</tissue>
    </source>
</reference>
<protein>
    <submittedName>
        <fullName evidence="2">Uncharacterized protein</fullName>
    </submittedName>
</protein>
<gene>
    <name evidence="2" type="ORF">C5167_031968</name>
</gene>
<organism evidence="2 3">
    <name type="scientific">Papaver somniferum</name>
    <name type="common">Opium poppy</name>
    <dbReference type="NCBI Taxonomy" id="3469"/>
    <lineage>
        <taxon>Eukaryota</taxon>
        <taxon>Viridiplantae</taxon>
        <taxon>Streptophyta</taxon>
        <taxon>Embryophyta</taxon>
        <taxon>Tracheophyta</taxon>
        <taxon>Spermatophyta</taxon>
        <taxon>Magnoliopsida</taxon>
        <taxon>Ranunculales</taxon>
        <taxon>Papaveraceae</taxon>
        <taxon>Papaveroideae</taxon>
        <taxon>Papaver</taxon>
    </lineage>
</organism>
<evidence type="ECO:0000313" key="2">
    <source>
        <dbReference type="EMBL" id="RZC68840.1"/>
    </source>
</evidence>
<dbReference type="EMBL" id="CM010721">
    <property type="protein sequence ID" value="RZC68840.1"/>
    <property type="molecule type" value="Genomic_DNA"/>
</dbReference>
<sequence>MVESWVDGKIIWLEVNLKFIPYIQRKSEKKKLRKGYLFLSYKYSPIVIKLIIPLGYPNFKDFQNSNLRWKMANKNEQPAPTTSSSEGTYHIERKWAAHTQKKRRRHATTTDSNTEGLYAKLQEQADDRVQVQDDQIRAQNEVIKTLKEHNKKFTRNMQILMGTLGLNNITASGINGS</sequence>
<name>A0A4Y7K912_PAPSO</name>
<accession>A0A4Y7K912</accession>
<dbReference type="Proteomes" id="UP000316621">
    <property type="component" value="Chromosome 7"/>
</dbReference>
<keyword evidence="3" id="KW-1185">Reference proteome</keyword>